<sequence>MTTHCQPTKFRMPLTDRFHQIAQQFYQHHSDPQKAKQVYLNTLSLQTVRFYLTCLGIETDLEQSISWNPTLQVLSNATDLWVTGVGRLECCPVLPEQTAWTISEDVWTDRAGYVFVQLDSELTEATLLGFLTQPSETPVTTQQLQPMDQFPAYLAQNVVKQTAPKEQPSALLQWLDNVVDEGWASLEQIFADWQTQMPAYSFRNSLAHQELMEQVAKGVKRGKFLTFTPGTQVLFLVGIAPADDSVAFDITVELYPAGQQAHLPPSLHLMVMDQAKTPVLQAEGRQSEGLEFQFSAEPGENFAVQISLDQSILTEQFAI</sequence>
<organism evidence="1 2">
    <name type="scientific">Adonisia turfae CCMR0081</name>
    <dbReference type="NCBI Taxonomy" id="2292702"/>
    <lineage>
        <taxon>Bacteria</taxon>
        <taxon>Bacillati</taxon>
        <taxon>Cyanobacteriota</taxon>
        <taxon>Adonisia</taxon>
        <taxon>Adonisia turfae</taxon>
    </lineage>
</organism>
<gene>
    <name evidence="1" type="ORF">DXZ20_24090</name>
</gene>
<comment type="caution">
    <text evidence="1">The sequence shown here is derived from an EMBL/GenBank/DDBJ whole genome shotgun (WGS) entry which is preliminary data.</text>
</comment>
<proteinExistence type="predicted"/>
<reference evidence="1 2" key="1">
    <citation type="journal article" date="2020" name="Microb. Ecol.">
        <title>Ecogenomics of the Marine Benthic Filamentous Cyanobacterium Adonisia.</title>
        <authorList>
            <person name="Walter J.M."/>
            <person name="Coutinho F.H."/>
            <person name="Leomil L."/>
            <person name="Hargreaves P.I."/>
            <person name="Campeao M.E."/>
            <person name="Vieira V.V."/>
            <person name="Silva B.S."/>
            <person name="Fistarol G.O."/>
            <person name="Salomon P.S."/>
            <person name="Sawabe T."/>
            <person name="Mino S."/>
            <person name="Hosokawa M."/>
            <person name="Miyashita H."/>
            <person name="Maruyama F."/>
            <person name="van Verk M.C."/>
            <person name="Dutilh B.E."/>
            <person name="Thompson C.C."/>
            <person name="Thompson F.L."/>
        </authorList>
    </citation>
    <scope>NUCLEOTIDE SEQUENCE [LARGE SCALE GENOMIC DNA]</scope>
    <source>
        <strain evidence="1 2">CCMR0081</strain>
    </source>
</reference>
<name>A0A6M0RQY9_9CYAN</name>
<dbReference type="InterPro" id="IPR014951">
    <property type="entry name" value="DUF1822"/>
</dbReference>
<dbReference type="RefSeq" id="WP_163701381.1">
    <property type="nucleotide sequence ID" value="NZ_QXHD01000004.1"/>
</dbReference>
<dbReference type="AlphaFoldDB" id="A0A6M0RQY9"/>
<protein>
    <submittedName>
        <fullName evidence="1">DUF1822 family protein</fullName>
    </submittedName>
</protein>
<accession>A0A6M0RQY9</accession>
<dbReference type="EMBL" id="QXHD01000004">
    <property type="protein sequence ID" value="NEZ58665.1"/>
    <property type="molecule type" value="Genomic_DNA"/>
</dbReference>
<evidence type="ECO:0000313" key="1">
    <source>
        <dbReference type="EMBL" id="NEZ58665.1"/>
    </source>
</evidence>
<dbReference type="Pfam" id="PF08852">
    <property type="entry name" value="DUF1822"/>
    <property type="match status" value="1"/>
</dbReference>
<dbReference type="Proteomes" id="UP000481033">
    <property type="component" value="Unassembled WGS sequence"/>
</dbReference>
<keyword evidence="2" id="KW-1185">Reference proteome</keyword>
<evidence type="ECO:0000313" key="2">
    <source>
        <dbReference type="Proteomes" id="UP000481033"/>
    </source>
</evidence>